<dbReference type="Proteomes" id="UP001153331">
    <property type="component" value="Unassembled WGS sequence"/>
</dbReference>
<keyword evidence="2" id="KW-1185">Reference proteome</keyword>
<name>A0ACC2IS97_9PLEO</name>
<organism evidence="1 2">
    <name type="scientific">Boeremia exigua</name>
    <dbReference type="NCBI Taxonomy" id="749465"/>
    <lineage>
        <taxon>Eukaryota</taxon>
        <taxon>Fungi</taxon>
        <taxon>Dikarya</taxon>
        <taxon>Ascomycota</taxon>
        <taxon>Pezizomycotina</taxon>
        <taxon>Dothideomycetes</taxon>
        <taxon>Pleosporomycetidae</taxon>
        <taxon>Pleosporales</taxon>
        <taxon>Pleosporineae</taxon>
        <taxon>Didymellaceae</taxon>
        <taxon>Boeremia</taxon>
    </lineage>
</organism>
<evidence type="ECO:0000313" key="1">
    <source>
        <dbReference type="EMBL" id="KAJ8118086.1"/>
    </source>
</evidence>
<accession>A0ACC2IS97</accession>
<protein>
    <submittedName>
        <fullName evidence="1">Uncharacterized protein</fullName>
    </submittedName>
</protein>
<dbReference type="EMBL" id="JAPHNI010000030">
    <property type="protein sequence ID" value="KAJ8118086.1"/>
    <property type="molecule type" value="Genomic_DNA"/>
</dbReference>
<gene>
    <name evidence="1" type="ORF">OPT61_g867</name>
</gene>
<comment type="caution">
    <text evidence="1">The sequence shown here is derived from an EMBL/GenBank/DDBJ whole genome shotgun (WGS) entry which is preliminary data.</text>
</comment>
<proteinExistence type="predicted"/>
<reference evidence="1" key="1">
    <citation type="submission" date="2022-11" db="EMBL/GenBank/DDBJ databases">
        <title>Genome Sequence of Boeremia exigua.</title>
        <authorList>
            <person name="Buettner E."/>
        </authorList>
    </citation>
    <scope>NUCLEOTIDE SEQUENCE</scope>
    <source>
        <strain evidence="1">CU02</strain>
    </source>
</reference>
<evidence type="ECO:0000313" key="2">
    <source>
        <dbReference type="Proteomes" id="UP001153331"/>
    </source>
</evidence>
<sequence>MSHFRSCRPPGSNIMSIAVARWRRSVGAAVRDPEGSGKIRAKRATQSGKQEVFAYNGKRTLREARTTGGPTTQWKAAAFDHPVQLKASPRRLTDVLAGPGAHKCQRKGKAASMNESCSFTSDARCRIAGEHDAAAAFPPGLRIAVAASTTSRSATGLPSSKFDAFATAPQT</sequence>